<dbReference type="InterPro" id="IPR036188">
    <property type="entry name" value="FAD/NAD-bd_sf"/>
</dbReference>
<comment type="caution">
    <text evidence="2">The sequence shown here is derived from an EMBL/GenBank/DDBJ whole genome shotgun (WGS) entry which is preliminary data.</text>
</comment>
<dbReference type="InParanoid" id="A0A1Y2AQZ7"/>
<reference evidence="2 3" key="1">
    <citation type="submission" date="2016-07" db="EMBL/GenBank/DDBJ databases">
        <title>Pervasive Adenine N6-methylation of Active Genes in Fungi.</title>
        <authorList>
            <consortium name="DOE Joint Genome Institute"/>
            <person name="Mondo S.J."/>
            <person name="Dannebaum R.O."/>
            <person name="Kuo R.C."/>
            <person name="Labutti K."/>
            <person name="Haridas S."/>
            <person name="Kuo A."/>
            <person name="Salamov A."/>
            <person name="Ahrendt S.R."/>
            <person name="Lipzen A."/>
            <person name="Sullivan W."/>
            <person name="Andreopoulos W.B."/>
            <person name="Clum A."/>
            <person name="Lindquist E."/>
            <person name="Daum C."/>
            <person name="Ramamoorthy G.K."/>
            <person name="Gryganskyi A."/>
            <person name="Culley D."/>
            <person name="Magnuson J.K."/>
            <person name="James T.Y."/>
            <person name="O'Malley M.A."/>
            <person name="Stajich J.E."/>
            <person name="Spatafora J.W."/>
            <person name="Visel A."/>
            <person name="Grigoriev I.V."/>
        </authorList>
    </citation>
    <scope>NUCLEOTIDE SEQUENCE [LARGE SCALE GENOMIC DNA]</scope>
    <source>
        <strain evidence="2 3">68-887.2</strain>
    </source>
</reference>
<dbReference type="GO" id="GO:0005737">
    <property type="term" value="C:cytoplasm"/>
    <property type="evidence" value="ECO:0007669"/>
    <property type="project" value="TreeGrafter"/>
</dbReference>
<dbReference type="EMBL" id="MCFC01000063">
    <property type="protein sequence ID" value="ORY24894.1"/>
    <property type="molecule type" value="Genomic_DNA"/>
</dbReference>
<dbReference type="SUPFAM" id="SSF51905">
    <property type="entry name" value="FAD/NAD(P)-binding domain"/>
    <property type="match status" value="1"/>
</dbReference>
<dbReference type="Proteomes" id="UP000193986">
    <property type="component" value="Unassembled WGS sequence"/>
</dbReference>
<accession>A0A1Y2AQZ7</accession>
<dbReference type="STRING" id="71784.A0A1Y2AQZ7"/>
<dbReference type="AlphaFoldDB" id="A0A1Y2AQZ7"/>
<evidence type="ECO:0000259" key="1">
    <source>
        <dbReference type="Pfam" id="PF01266"/>
    </source>
</evidence>
<keyword evidence="3" id="KW-1185">Reference proteome</keyword>
<dbReference type="Gene3D" id="3.30.9.10">
    <property type="entry name" value="D-Amino Acid Oxidase, subunit A, domain 2"/>
    <property type="match status" value="1"/>
</dbReference>
<evidence type="ECO:0000313" key="3">
    <source>
        <dbReference type="Proteomes" id="UP000193986"/>
    </source>
</evidence>
<dbReference type="Pfam" id="PF01266">
    <property type="entry name" value="DAO"/>
    <property type="match status" value="1"/>
</dbReference>
<sequence length="507" mass="55675">MTMDSSLLLPVPNRLEPFWLQERDVQLKSARTTVDIPSTCDVVIIGSGLTGAMAAWNVYQELEDCQKRANVVMLEADEVCGSATARNGGHCKPLTFIGYRAEASKHGAEIANQLLRFEAGALEMYAKLVEEEDIDCDMHVTRAFDICFTAEGSDSAKKDWDARMAAYPDCMRDSDVRRVDDKQTLESLTGVQGGLWGASYPAGHLWPYKLAASLIRKCIAKGMNLQTYTPATHLFASPAGWTIETPRGNINTKSVVIATNAYTSSILPEFKTKILPVRGSACSITPAPSHSAGAVPGPLRYTYGLRFGTGEVDYMIPRQGRGRIPGRGDQSYILGGAKGCFLSNLDEWYNNKRDNEEMPGVREYFEGYMAKYFAKWDGNENGNVDRVWSGVLGYSADLLPYVGEVPDRPGVFICAGFTGHGMPRIPGCTAAVSKLVSAFVIDSAITPSVQSQFEASLPKPYWMTKDRLVSKQNLIKSAMGQLVDEEVINARGKEEHLNTVCKDLRDL</sequence>
<dbReference type="InterPro" id="IPR006076">
    <property type="entry name" value="FAD-dep_OxRdtase"/>
</dbReference>
<dbReference type="PANTHER" id="PTHR13847:SF279">
    <property type="entry name" value="FAD DEPENDENT OXIDOREDUCTASE DOMAIN-CONTAINING PROTEIN-RELATED"/>
    <property type="match status" value="1"/>
</dbReference>
<dbReference type="Gene3D" id="3.50.50.60">
    <property type="entry name" value="FAD/NAD(P)-binding domain"/>
    <property type="match status" value="1"/>
</dbReference>
<evidence type="ECO:0000313" key="2">
    <source>
        <dbReference type="EMBL" id="ORY24894.1"/>
    </source>
</evidence>
<proteinExistence type="predicted"/>
<name>A0A1Y2AQZ7_9TREE</name>
<gene>
    <name evidence="2" type="ORF">BCR39DRAFT_499752</name>
</gene>
<feature type="domain" description="FAD dependent oxidoreductase" evidence="1">
    <location>
        <begin position="41"/>
        <end position="430"/>
    </location>
</feature>
<organism evidence="2 3">
    <name type="scientific">Naematelia encephala</name>
    <dbReference type="NCBI Taxonomy" id="71784"/>
    <lineage>
        <taxon>Eukaryota</taxon>
        <taxon>Fungi</taxon>
        <taxon>Dikarya</taxon>
        <taxon>Basidiomycota</taxon>
        <taxon>Agaricomycotina</taxon>
        <taxon>Tremellomycetes</taxon>
        <taxon>Tremellales</taxon>
        <taxon>Naemateliaceae</taxon>
        <taxon>Naematelia</taxon>
    </lineage>
</organism>
<dbReference type="OrthoDB" id="429143at2759"/>
<protein>
    <submittedName>
        <fullName evidence="2">FAD dependent oxidoreductase-domain-containing protein</fullName>
    </submittedName>
</protein>
<dbReference type="PANTHER" id="PTHR13847">
    <property type="entry name" value="SARCOSINE DEHYDROGENASE-RELATED"/>
    <property type="match status" value="1"/>
</dbReference>